<feature type="compositionally biased region" description="Basic and acidic residues" evidence="11">
    <location>
        <begin position="220"/>
        <end position="233"/>
    </location>
</feature>
<evidence type="ECO:0000256" key="7">
    <source>
        <dbReference type="PIRSR" id="PIRSR628651-50"/>
    </source>
</evidence>
<dbReference type="CDD" id="cd15505">
    <property type="entry name" value="PHD_ING"/>
    <property type="match status" value="1"/>
</dbReference>
<dbReference type="PROSITE" id="PS50016">
    <property type="entry name" value="ZF_PHD_2"/>
    <property type="match status" value="1"/>
</dbReference>
<keyword evidence="3 8" id="KW-0479">Metal-binding</keyword>
<feature type="site" description="Histone H3K4me3 binding" evidence="7">
    <location>
        <position position="453"/>
    </location>
</feature>
<feature type="compositionally biased region" description="Low complexity" evidence="11">
    <location>
        <begin position="274"/>
        <end position="290"/>
    </location>
</feature>
<feature type="compositionally biased region" description="Low complexity" evidence="11">
    <location>
        <begin position="179"/>
        <end position="195"/>
    </location>
</feature>
<evidence type="ECO:0000256" key="3">
    <source>
        <dbReference type="ARBA" id="ARBA00022723"/>
    </source>
</evidence>
<name>A0A232EE02_9HYME</name>
<dbReference type="Gene3D" id="6.10.140.1740">
    <property type="match status" value="1"/>
</dbReference>
<dbReference type="GO" id="GO:0005634">
    <property type="term" value="C:nucleus"/>
    <property type="evidence" value="ECO:0007669"/>
    <property type="project" value="UniProtKB-SubCell"/>
</dbReference>
<accession>A0A232EE02</accession>
<comment type="similarity">
    <text evidence="2 10">Belongs to the ING family.</text>
</comment>
<dbReference type="SUPFAM" id="SSF57903">
    <property type="entry name" value="FYVE/PHD zinc finger"/>
    <property type="match status" value="1"/>
</dbReference>
<dbReference type="Pfam" id="PF12998">
    <property type="entry name" value="ING"/>
    <property type="match status" value="1"/>
</dbReference>
<dbReference type="STRING" id="543379.A0A232EE02"/>
<dbReference type="InterPro" id="IPR019787">
    <property type="entry name" value="Znf_PHD-finger"/>
</dbReference>
<evidence type="ECO:0000256" key="1">
    <source>
        <dbReference type="ARBA" id="ARBA00004123"/>
    </source>
</evidence>
<feature type="binding site" evidence="8">
    <location>
        <position position="467"/>
    </location>
    <ligand>
        <name>Zn(2+)</name>
        <dbReference type="ChEBI" id="CHEBI:29105"/>
        <label>2</label>
    </ligand>
</feature>
<evidence type="ECO:0000313" key="13">
    <source>
        <dbReference type="EMBL" id="OXU16589.1"/>
    </source>
</evidence>
<dbReference type="InterPro" id="IPR001965">
    <property type="entry name" value="Znf_PHD"/>
</dbReference>
<feature type="site" description="Histone H3K4me3 binding" evidence="7">
    <location>
        <position position="477"/>
    </location>
</feature>
<evidence type="ECO:0000256" key="4">
    <source>
        <dbReference type="ARBA" id="ARBA00022771"/>
    </source>
</evidence>
<feature type="binding site" evidence="8">
    <location>
        <position position="454"/>
    </location>
    <ligand>
        <name>Zn(2+)</name>
        <dbReference type="ChEBI" id="CHEBI:29105"/>
        <label>1</label>
    </ligand>
</feature>
<sequence length="513" mass="58656">MLYIGLPGLQMEVQIKLAKIQDLDNKISMIAKRMDPLIDEFLRGEIHSEEKKTERLTYIRSLFAKSNRHAKAKEMLAKEMYNSVDKSAHRLDSYLTRYKDEIETRAEIIRNAPDHHSEERRLERDKKEADERKLQESSERKNKEKNYKENTANGHGTDEKRSSQGNEVDEDVDAERININDTSSTSDASDSAINTCMNNMHITEEKKPTFAKKKPNSSGFKDKKSRSTLEKSDWISSASFKRSNKGQIRSQELNNKKLSNSHDHSGIKSKCDSKISGTRSTSRSSDTKLSNGQVSFSESSTNRHNVNNKKSTSIRSASNKKLLSDCVSSDESSDNNHKTENENSTSSSSDKKIIERNKLKKSKSSCSNHKRSVDTSDWALKKANRVKYSNDQKSSSESRYQKETKDAMKRRKSQKSSIINKISGQMVFKKRKVSMSSSEEEFDIPPNPNEPVYCYCQKVSYGDMVACDNDNECEILWFHFGCVGLNSIPIGKWFCTECSKKKRDNRKNVRRSC</sequence>
<feature type="compositionally biased region" description="Polar residues" evidence="11">
    <location>
        <begin position="234"/>
        <end position="258"/>
    </location>
</feature>
<proteinExistence type="inferred from homology"/>
<evidence type="ECO:0000256" key="2">
    <source>
        <dbReference type="ARBA" id="ARBA00010210"/>
    </source>
</evidence>
<dbReference type="Gene3D" id="3.30.40.10">
    <property type="entry name" value="Zinc/RING finger domain, C3HC4 (zinc finger)"/>
    <property type="match status" value="1"/>
</dbReference>
<dbReference type="AlphaFoldDB" id="A0A232EE02"/>
<feature type="compositionally biased region" description="Polar residues" evidence="11">
    <location>
        <begin position="291"/>
        <end position="330"/>
    </location>
</feature>
<keyword evidence="14" id="KW-1185">Reference proteome</keyword>
<feature type="binding site" evidence="8">
    <location>
        <position position="482"/>
    </location>
    <ligand>
        <name>Zn(2+)</name>
        <dbReference type="ChEBI" id="CHEBI:29105"/>
        <label>1</label>
    </ligand>
</feature>
<feature type="compositionally biased region" description="Basic and acidic residues" evidence="11">
    <location>
        <begin position="388"/>
        <end position="407"/>
    </location>
</feature>
<dbReference type="InterPro" id="IPR024610">
    <property type="entry name" value="ING_N_histone-binding"/>
</dbReference>
<feature type="compositionally biased region" description="Basic and acidic residues" evidence="11">
    <location>
        <begin position="260"/>
        <end position="273"/>
    </location>
</feature>
<feature type="compositionally biased region" description="Basic and acidic residues" evidence="11">
    <location>
        <begin position="108"/>
        <end position="148"/>
    </location>
</feature>
<evidence type="ECO:0000256" key="5">
    <source>
        <dbReference type="ARBA" id="ARBA00022833"/>
    </source>
</evidence>
<keyword evidence="4 9" id="KW-0863">Zinc-finger</keyword>
<dbReference type="InterPro" id="IPR013083">
    <property type="entry name" value="Znf_RING/FYVE/PHD"/>
</dbReference>
<feature type="binding site" evidence="8">
    <location>
        <position position="473"/>
    </location>
    <ligand>
        <name>Zn(2+)</name>
        <dbReference type="ChEBI" id="CHEBI:29105"/>
        <label>2</label>
    </ligand>
</feature>
<reference evidence="13 14" key="1">
    <citation type="journal article" date="2017" name="Curr. Biol.">
        <title>The Evolution of Venom by Co-option of Single-Copy Genes.</title>
        <authorList>
            <person name="Martinson E.O."/>
            <person name="Mrinalini"/>
            <person name="Kelkar Y.D."/>
            <person name="Chang C.H."/>
            <person name="Werren J.H."/>
        </authorList>
    </citation>
    <scope>NUCLEOTIDE SEQUENCE [LARGE SCALE GENOMIC DNA]</scope>
    <source>
        <strain evidence="13 14">Alberta</strain>
        <tissue evidence="13">Whole body</tissue>
    </source>
</reference>
<dbReference type="GO" id="GO:0006325">
    <property type="term" value="P:chromatin organization"/>
    <property type="evidence" value="ECO:0007669"/>
    <property type="project" value="UniProtKB-KW"/>
</dbReference>
<comment type="domain">
    <text evidence="10">The PHD-type zinc finger mediates the binding to H3K4me3.</text>
</comment>
<dbReference type="InterPro" id="IPR011011">
    <property type="entry name" value="Znf_FYVE_PHD"/>
</dbReference>
<feature type="binding site" evidence="8">
    <location>
        <position position="495"/>
    </location>
    <ligand>
        <name>Zn(2+)</name>
        <dbReference type="ChEBI" id="CHEBI:29105"/>
        <label>2</label>
    </ligand>
</feature>
<organism evidence="13 14">
    <name type="scientific">Trichomalopsis sarcophagae</name>
    <dbReference type="NCBI Taxonomy" id="543379"/>
    <lineage>
        <taxon>Eukaryota</taxon>
        <taxon>Metazoa</taxon>
        <taxon>Ecdysozoa</taxon>
        <taxon>Arthropoda</taxon>
        <taxon>Hexapoda</taxon>
        <taxon>Insecta</taxon>
        <taxon>Pterygota</taxon>
        <taxon>Neoptera</taxon>
        <taxon>Endopterygota</taxon>
        <taxon>Hymenoptera</taxon>
        <taxon>Apocrita</taxon>
        <taxon>Proctotrupomorpha</taxon>
        <taxon>Chalcidoidea</taxon>
        <taxon>Pteromalidae</taxon>
        <taxon>Pteromalinae</taxon>
        <taxon>Trichomalopsis</taxon>
    </lineage>
</organism>
<evidence type="ECO:0000256" key="10">
    <source>
        <dbReference type="RuleBase" id="RU361213"/>
    </source>
</evidence>
<evidence type="ECO:0000259" key="12">
    <source>
        <dbReference type="PROSITE" id="PS50016"/>
    </source>
</evidence>
<evidence type="ECO:0000256" key="9">
    <source>
        <dbReference type="PROSITE-ProRule" id="PRU00146"/>
    </source>
</evidence>
<dbReference type="PANTHER" id="PTHR10333">
    <property type="entry name" value="INHIBITOR OF GROWTH PROTEIN"/>
    <property type="match status" value="1"/>
</dbReference>
<comment type="function">
    <text evidence="10">Component of an histone acetyltransferase complex.</text>
</comment>
<feature type="binding site" evidence="8">
    <location>
        <position position="479"/>
    </location>
    <ligand>
        <name>Zn(2+)</name>
        <dbReference type="ChEBI" id="CHEBI:29105"/>
        <label>1</label>
    </ligand>
</feature>
<keyword evidence="10" id="KW-0156">Chromatin regulator</keyword>
<dbReference type="InterPro" id="IPR028651">
    <property type="entry name" value="ING_fam"/>
</dbReference>
<dbReference type="GO" id="GO:0008270">
    <property type="term" value="F:zinc ion binding"/>
    <property type="evidence" value="ECO:0007669"/>
    <property type="project" value="UniProtKB-KW"/>
</dbReference>
<evidence type="ECO:0000313" key="14">
    <source>
        <dbReference type="Proteomes" id="UP000215335"/>
    </source>
</evidence>
<dbReference type="Proteomes" id="UP000215335">
    <property type="component" value="Unassembled WGS sequence"/>
</dbReference>
<evidence type="ECO:0000256" key="6">
    <source>
        <dbReference type="ARBA" id="ARBA00023242"/>
    </source>
</evidence>
<dbReference type="SMART" id="SM00249">
    <property type="entry name" value="PHD"/>
    <property type="match status" value="1"/>
</dbReference>
<dbReference type="EMBL" id="NNAY01005709">
    <property type="protein sequence ID" value="OXU16589.1"/>
    <property type="molecule type" value="Genomic_DNA"/>
</dbReference>
<feature type="region of interest" description="Disordered" evidence="11">
    <location>
        <begin position="108"/>
        <end position="416"/>
    </location>
</feature>
<feature type="binding site" evidence="8">
    <location>
        <position position="456"/>
    </location>
    <ligand>
        <name>Zn(2+)</name>
        <dbReference type="ChEBI" id="CHEBI:29105"/>
        <label>1</label>
    </ligand>
</feature>
<comment type="subcellular location">
    <subcellularLocation>
        <location evidence="1 10">Nucleus</location>
    </subcellularLocation>
</comment>
<protein>
    <recommendedName>
        <fullName evidence="10">Inhibitor of growth protein</fullName>
    </recommendedName>
</protein>
<comment type="subunit">
    <text evidence="10">Component of an histone acetyltransferase complex. Interacts with H3K4me3 and to a lesser extent with H3K4me2.</text>
</comment>
<feature type="site" description="Histone H3K4me3 binding" evidence="7">
    <location>
        <position position="468"/>
    </location>
</feature>
<evidence type="ECO:0000256" key="8">
    <source>
        <dbReference type="PIRSR" id="PIRSR628651-51"/>
    </source>
</evidence>
<comment type="caution">
    <text evidence="13">The sequence shown here is derived from an EMBL/GenBank/DDBJ whole genome shotgun (WGS) entry which is preliminary data.</text>
</comment>
<gene>
    <name evidence="13" type="ORF">TSAR_008963</name>
</gene>
<evidence type="ECO:0000256" key="11">
    <source>
        <dbReference type="SAM" id="MobiDB-lite"/>
    </source>
</evidence>
<keyword evidence="6 10" id="KW-0539">Nucleus</keyword>
<keyword evidence="5 8" id="KW-0862">Zinc</keyword>
<feature type="binding site" evidence="8">
    <location>
        <position position="498"/>
    </location>
    <ligand>
        <name>Zn(2+)</name>
        <dbReference type="ChEBI" id="CHEBI:29105"/>
        <label>2</label>
    </ligand>
</feature>
<feature type="site" description="Histone H3K4me3 binding" evidence="7">
    <location>
        <position position="464"/>
    </location>
</feature>
<feature type="domain" description="PHD-type" evidence="12">
    <location>
        <begin position="451"/>
        <end position="501"/>
    </location>
</feature>